<dbReference type="Gene3D" id="2.10.260.10">
    <property type="match status" value="1"/>
</dbReference>
<organism evidence="2 3">
    <name type="scientific">Sphingomonas endophytica</name>
    <dbReference type="NCBI Taxonomy" id="869719"/>
    <lineage>
        <taxon>Bacteria</taxon>
        <taxon>Pseudomonadati</taxon>
        <taxon>Pseudomonadota</taxon>
        <taxon>Alphaproteobacteria</taxon>
        <taxon>Sphingomonadales</taxon>
        <taxon>Sphingomonadaceae</taxon>
        <taxon>Sphingomonas</taxon>
    </lineage>
</organism>
<dbReference type="Pfam" id="PF04014">
    <property type="entry name" value="MazE_antitoxin"/>
    <property type="match status" value="1"/>
</dbReference>
<reference evidence="2 3" key="2">
    <citation type="submission" date="2020-08" db="EMBL/GenBank/DDBJ databases">
        <authorList>
            <person name="Partida-Martinez L."/>
            <person name="Huntemann M."/>
            <person name="Clum A."/>
            <person name="Wang J."/>
            <person name="Palaniappan K."/>
            <person name="Ritter S."/>
            <person name="Chen I.-M."/>
            <person name="Stamatis D."/>
            <person name="Reddy T."/>
            <person name="O'Malley R."/>
            <person name="Daum C."/>
            <person name="Shapiro N."/>
            <person name="Ivanova N."/>
            <person name="Kyrpides N."/>
            <person name="Woyke T."/>
        </authorList>
    </citation>
    <scope>NUCLEOTIDE SEQUENCE [LARGE SCALE GENOMIC DNA]</scope>
    <source>
        <strain evidence="2 3">AS3.13</strain>
    </source>
</reference>
<dbReference type="InterPro" id="IPR037914">
    <property type="entry name" value="SpoVT-AbrB_sf"/>
</dbReference>
<evidence type="ECO:0000313" key="2">
    <source>
        <dbReference type="EMBL" id="MBB6504707.1"/>
    </source>
</evidence>
<evidence type="ECO:0000313" key="3">
    <source>
        <dbReference type="Proteomes" id="UP000522313"/>
    </source>
</evidence>
<reference evidence="2 3" key="1">
    <citation type="submission" date="2020-08" db="EMBL/GenBank/DDBJ databases">
        <title>The Agave Microbiome: Exploring the role of microbial communities in plant adaptations to desert environments.</title>
        <authorList>
            <person name="Partida-Martinez L.P."/>
        </authorList>
    </citation>
    <scope>NUCLEOTIDE SEQUENCE [LARGE SCALE GENOMIC DNA]</scope>
    <source>
        <strain evidence="2 3">AS3.13</strain>
    </source>
</reference>
<evidence type="ECO:0000259" key="1">
    <source>
        <dbReference type="SMART" id="SM00966"/>
    </source>
</evidence>
<dbReference type="SMART" id="SM00966">
    <property type="entry name" value="SpoVT_AbrB"/>
    <property type="match status" value="1"/>
</dbReference>
<dbReference type="InterPro" id="IPR007159">
    <property type="entry name" value="SpoVT-AbrB_dom"/>
</dbReference>
<proteinExistence type="predicted"/>
<name>A0A7X0MMI9_9SPHN</name>
<dbReference type="RefSeq" id="WP_184505167.1">
    <property type="nucleotide sequence ID" value="NZ_JACHBT010000008.1"/>
</dbReference>
<gene>
    <name evidence="2" type="ORF">F4693_001684</name>
</gene>
<dbReference type="GO" id="GO:0003677">
    <property type="term" value="F:DNA binding"/>
    <property type="evidence" value="ECO:0007669"/>
    <property type="project" value="InterPro"/>
</dbReference>
<dbReference type="EMBL" id="JACHBT010000008">
    <property type="protein sequence ID" value="MBB6504707.1"/>
    <property type="molecule type" value="Genomic_DNA"/>
</dbReference>
<dbReference type="SUPFAM" id="SSF89447">
    <property type="entry name" value="AbrB/MazE/MraZ-like"/>
    <property type="match status" value="1"/>
</dbReference>
<comment type="caution">
    <text evidence="2">The sequence shown here is derived from an EMBL/GenBank/DDBJ whole genome shotgun (WGS) entry which is preliminary data.</text>
</comment>
<sequence>MTYLAKVIAGGKVVIPAGWRRELGIKDGDSVIFDRDDAGAILVKTHEQVVREVQALFRPFGDPASSIVDELIKERREEQRREGAAAGDRLAS</sequence>
<protein>
    <submittedName>
        <fullName evidence="2">AbrB family looped-hinge helix DNA binding protein</fullName>
    </submittedName>
</protein>
<dbReference type="NCBIfam" id="TIGR01439">
    <property type="entry name" value="lp_hng_hel_AbrB"/>
    <property type="match status" value="1"/>
</dbReference>
<feature type="domain" description="SpoVT-AbrB" evidence="1">
    <location>
        <begin position="5"/>
        <end position="51"/>
    </location>
</feature>
<dbReference type="AlphaFoldDB" id="A0A7X0MMI9"/>
<accession>A0A7X0MMI9</accession>
<dbReference type="Proteomes" id="UP000522313">
    <property type="component" value="Unassembled WGS sequence"/>
</dbReference>